<name>A0A9X8E8D9_APHAT</name>
<dbReference type="EMBL" id="QUTI01015562">
    <property type="protein sequence ID" value="RLO11594.1"/>
    <property type="molecule type" value="Genomic_DNA"/>
</dbReference>
<gene>
    <name evidence="2" type="ORF">DYB28_010634</name>
</gene>
<organism evidence="2 3">
    <name type="scientific">Aphanomyces astaci</name>
    <name type="common">Crayfish plague agent</name>
    <dbReference type="NCBI Taxonomy" id="112090"/>
    <lineage>
        <taxon>Eukaryota</taxon>
        <taxon>Sar</taxon>
        <taxon>Stramenopiles</taxon>
        <taxon>Oomycota</taxon>
        <taxon>Saprolegniomycetes</taxon>
        <taxon>Saprolegniales</taxon>
        <taxon>Verrucalvaceae</taxon>
        <taxon>Aphanomyces</taxon>
    </lineage>
</organism>
<feature type="compositionally biased region" description="Polar residues" evidence="1">
    <location>
        <begin position="254"/>
        <end position="263"/>
    </location>
</feature>
<proteinExistence type="predicted"/>
<dbReference type="Proteomes" id="UP000275652">
    <property type="component" value="Unassembled WGS sequence"/>
</dbReference>
<evidence type="ECO:0000313" key="2">
    <source>
        <dbReference type="EMBL" id="RLO11594.1"/>
    </source>
</evidence>
<feature type="region of interest" description="Disordered" evidence="1">
    <location>
        <begin position="202"/>
        <end position="240"/>
    </location>
</feature>
<feature type="compositionally biased region" description="Basic and acidic residues" evidence="1">
    <location>
        <begin position="314"/>
        <end position="331"/>
    </location>
</feature>
<reference evidence="2 3" key="1">
    <citation type="journal article" date="2018" name="J. Invertebr. Pathol.">
        <title>New genotyping method for the causative agent of crayfish plague (Aphanomyces astaci) based on whole genome data.</title>
        <authorList>
            <person name="Minardi D."/>
            <person name="Studholme D.J."/>
            <person name="van der Giezen M."/>
            <person name="Pretto T."/>
            <person name="Oidtmann B."/>
        </authorList>
    </citation>
    <scope>NUCLEOTIDE SEQUENCE [LARGE SCALE GENOMIC DNA]</scope>
    <source>
        <strain evidence="2 3">KB13</strain>
    </source>
</reference>
<feature type="region of interest" description="Disordered" evidence="1">
    <location>
        <begin position="254"/>
        <end position="355"/>
    </location>
</feature>
<evidence type="ECO:0000256" key="1">
    <source>
        <dbReference type="SAM" id="MobiDB-lite"/>
    </source>
</evidence>
<comment type="caution">
    <text evidence="2">The sequence shown here is derived from an EMBL/GenBank/DDBJ whole genome shotgun (WGS) entry which is preliminary data.</text>
</comment>
<dbReference type="AlphaFoldDB" id="A0A9X8E8D9"/>
<feature type="compositionally biased region" description="Polar residues" evidence="1">
    <location>
        <begin position="218"/>
        <end position="240"/>
    </location>
</feature>
<sequence length="355" mass="39162">MLRNSVVEAYSTGAATGVVTQVERILPNLLEVDRMGVTMVDPSGAAVTLRDLLVMEEPDLEDPFAPKFDNVDRTIPLEHFLAKFNIIQKKYGLNDTPVLRIFDDRLTSCGKEFIQKTLSRKMAEITDNSHWKSTEAVREYTWRIAGASREAGLQANRAVVVMINGCSDAEVSACLRGGSVRPETFEISLDYLIERDVDIDRRTDGSRSAPQMPPVAPSTPTRSARNTSRKQSPSTPNGNLQELQASISRLQRDMTSLTTSVRQETTRVEDTSPGVVRDAATIKPRTAPGLGDDTKNDRASQPPQTKGVPGSAYKDMEQEGGIQERPEDKLQTKATMLPTGRVRNRASYLSRKTAP</sequence>
<evidence type="ECO:0000313" key="3">
    <source>
        <dbReference type="Proteomes" id="UP000275652"/>
    </source>
</evidence>
<accession>A0A9X8E8D9</accession>
<protein>
    <submittedName>
        <fullName evidence="2">Uncharacterized protein</fullName>
    </submittedName>
</protein>